<organism evidence="1 2">
    <name type="scientific">Mycena rosella</name>
    <name type="common">Pink bonnet</name>
    <name type="synonym">Agaricus rosellus</name>
    <dbReference type="NCBI Taxonomy" id="1033263"/>
    <lineage>
        <taxon>Eukaryota</taxon>
        <taxon>Fungi</taxon>
        <taxon>Dikarya</taxon>
        <taxon>Basidiomycota</taxon>
        <taxon>Agaricomycotina</taxon>
        <taxon>Agaricomycetes</taxon>
        <taxon>Agaricomycetidae</taxon>
        <taxon>Agaricales</taxon>
        <taxon>Marasmiineae</taxon>
        <taxon>Mycenaceae</taxon>
        <taxon>Mycena</taxon>
    </lineage>
</organism>
<proteinExistence type="predicted"/>
<reference evidence="1" key="1">
    <citation type="submission" date="2023-03" db="EMBL/GenBank/DDBJ databases">
        <title>Massive genome expansion in bonnet fungi (Mycena s.s.) driven by repeated elements and novel gene families across ecological guilds.</title>
        <authorList>
            <consortium name="Lawrence Berkeley National Laboratory"/>
            <person name="Harder C.B."/>
            <person name="Miyauchi S."/>
            <person name="Viragh M."/>
            <person name="Kuo A."/>
            <person name="Thoen E."/>
            <person name="Andreopoulos B."/>
            <person name="Lu D."/>
            <person name="Skrede I."/>
            <person name="Drula E."/>
            <person name="Henrissat B."/>
            <person name="Morin E."/>
            <person name="Kohler A."/>
            <person name="Barry K."/>
            <person name="LaButti K."/>
            <person name="Morin E."/>
            <person name="Salamov A."/>
            <person name="Lipzen A."/>
            <person name="Mereny Z."/>
            <person name="Hegedus B."/>
            <person name="Baldrian P."/>
            <person name="Stursova M."/>
            <person name="Weitz H."/>
            <person name="Taylor A."/>
            <person name="Grigoriev I.V."/>
            <person name="Nagy L.G."/>
            <person name="Martin F."/>
            <person name="Kauserud H."/>
        </authorList>
    </citation>
    <scope>NUCLEOTIDE SEQUENCE</scope>
    <source>
        <strain evidence="1">CBHHK067</strain>
    </source>
</reference>
<dbReference type="AlphaFoldDB" id="A0AAD7FNQ2"/>
<evidence type="ECO:0000313" key="1">
    <source>
        <dbReference type="EMBL" id="KAJ7629286.1"/>
    </source>
</evidence>
<evidence type="ECO:0000313" key="2">
    <source>
        <dbReference type="Proteomes" id="UP001221757"/>
    </source>
</evidence>
<dbReference type="InterPro" id="IPR032675">
    <property type="entry name" value="LRR_dom_sf"/>
</dbReference>
<dbReference type="EMBL" id="JARKIE010000549">
    <property type="protein sequence ID" value="KAJ7629286.1"/>
    <property type="molecule type" value="Genomic_DNA"/>
</dbReference>
<comment type="caution">
    <text evidence="1">The sequence shown here is derived from an EMBL/GenBank/DDBJ whole genome shotgun (WGS) entry which is preliminary data.</text>
</comment>
<evidence type="ECO:0008006" key="3">
    <source>
        <dbReference type="Google" id="ProtNLM"/>
    </source>
</evidence>
<accession>A0AAD7FNQ2</accession>
<gene>
    <name evidence="1" type="ORF">B0H17DRAFT_1285034</name>
</gene>
<sequence>MFSSSPRGAGRIRGQAADAEGFGGRRKDVYGFQNPAVNALWGSATLANLLCCMPPDLVVVERRSMRLLRPIRMSDWDRARVYGSRIKNLFSGPGYVELSAVFPSISLALPEKMLRNLQGLHWRHINDDFQYIYPFLSAQITTIHLSSTSRSALSLLATLAFKCPQLKDVSVLGSKHTRYSGISLSEFVHGLKCVKSLSIPTLEQADLEHLCHLLTLQRLKLGSLPTKFSAMPPLDEPFSRLRTLDIGDAAEIEAVTRLLGWCNNVPLRAFDVQFAQLATPQQIHQAYKALASGLSHSCLRSLSLINHHAQTDLSTSSEYLMRSDSIRLLLCFRNLTSVTIISMLGISFDNDTVVEMARAWPRMERSSTRDIDTDIRGRIPIGHFPSAGDHRDNQRIPGQEDPDTLALYAEEIGHHRLWKEVETLVPHLVAVRIEERVRLQNSPAINCICLPDRMRFSPVDLRLSG</sequence>
<keyword evidence="2" id="KW-1185">Reference proteome</keyword>
<dbReference type="Gene3D" id="3.80.10.10">
    <property type="entry name" value="Ribonuclease Inhibitor"/>
    <property type="match status" value="1"/>
</dbReference>
<name>A0AAD7FNQ2_MYCRO</name>
<dbReference type="SUPFAM" id="SSF52047">
    <property type="entry name" value="RNI-like"/>
    <property type="match status" value="1"/>
</dbReference>
<protein>
    <recommendedName>
        <fullName evidence="3">F-box domain-containing protein</fullName>
    </recommendedName>
</protein>
<dbReference type="Proteomes" id="UP001221757">
    <property type="component" value="Unassembled WGS sequence"/>
</dbReference>